<dbReference type="FunFam" id="3.40.50.720:FF:000084">
    <property type="entry name" value="Short-chain dehydrogenase reductase"/>
    <property type="match status" value="1"/>
</dbReference>
<dbReference type="Pfam" id="PF13561">
    <property type="entry name" value="adh_short_C2"/>
    <property type="match status" value="1"/>
</dbReference>
<gene>
    <name evidence="3" type="ORF">SAMN05216377_11192</name>
</gene>
<evidence type="ECO:0000256" key="2">
    <source>
        <dbReference type="ARBA" id="ARBA00023002"/>
    </source>
</evidence>
<dbReference type="InterPro" id="IPR002347">
    <property type="entry name" value="SDR_fam"/>
</dbReference>
<evidence type="ECO:0000313" key="4">
    <source>
        <dbReference type="Proteomes" id="UP000198967"/>
    </source>
</evidence>
<keyword evidence="4" id="KW-1185">Reference proteome</keyword>
<dbReference type="STRING" id="366584.SAMN05216377_11192"/>
<dbReference type="NCBIfam" id="NF005559">
    <property type="entry name" value="PRK07231.1"/>
    <property type="match status" value="1"/>
</dbReference>
<dbReference type="InterPro" id="IPR036291">
    <property type="entry name" value="NAD(P)-bd_dom_sf"/>
</dbReference>
<dbReference type="InterPro" id="IPR020904">
    <property type="entry name" value="Sc_DH/Rdtase_CS"/>
</dbReference>
<organism evidence="3 4">
    <name type="scientific">Pseudonocardia oroxyli</name>
    <dbReference type="NCBI Taxonomy" id="366584"/>
    <lineage>
        <taxon>Bacteria</taxon>
        <taxon>Bacillati</taxon>
        <taxon>Actinomycetota</taxon>
        <taxon>Actinomycetes</taxon>
        <taxon>Pseudonocardiales</taxon>
        <taxon>Pseudonocardiaceae</taxon>
        <taxon>Pseudonocardia</taxon>
    </lineage>
</organism>
<dbReference type="AlphaFoldDB" id="A0A1G7TPK6"/>
<reference evidence="3 4" key="1">
    <citation type="submission" date="2016-10" db="EMBL/GenBank/DDBJ databases">
        <authorList>
            <person name="de Groot N.N."/>
        </authorList>
    </citation>
    <scope>NUCLEOTIDE SEQUENCE [LARGE SCALE GENOMIC DNA]</scope>
    <source>
        <strain evidence="3 4">CGMCC 4.3143</strain>
    </source>
</reference>
<dbReference type="PROSITE" id="PS00061">
    <property type="entry name" value="ADH_SHORT"/>
    <property type="match status" value="1"/>
</dbReference>
<evidence type="ECO:0000313" key="3">
    <source>
        <dbReference type="EMBL" id="SDG37052.1"/>
    </source>
</evidence>
<evidence type="ECO:0000256" key="1">
    <source>
        <dbReference type="ARBA" id="ARBA00006484"/>
    </source>
</evidence>
<dbReference type="GO" id="GO:0016616">
    <property type="term" value="F:oxidoreductase activity, acting on the CH-OH group of donors, NAD or NADP as acceptor"/>
    <property type="evidence" value="ECO:0007669"/>
    <property type="project" value="TreeGrafter"/>
</dbReference>
<proteinExistence type="inferred from homology"/>
<sequence>MSEHAGPDLTGKVALVTGGSRGLGEQMVFAFARAGADVVVTSRKLEACEEVARRVREETGRRAFAVASHVGRWSSMDELAEAVDREFGAIDVLVNNAGMSPLFDKLSDVPEALYDKVLDVNLKGTFRLSALVGQQMMERGGGSIINVSSYASLSPQPYFLPYAAAKAGLNALTVGFARAYAPTVRVNTLLAGPFRTDVAEHWPEDTAERHRRTYALQRAGEPDEVVGAALFLASDMSSYTTGSIVRVDGGPL</sequence>
<dbReference type="Gene3D" id="3.40.50.720">
    <property type="entry name" value="NAD(P)-binding Rossmann-like Domain"/>
    <property type="match status" value="1"/>
</dbReference>
<dbReference type="PRINTS" id="PR00081">
    <property type="entry name" value="GDHRDH"/>
</dbReference>
<dbReference type="CDD" id="cd05233">
    <property type="entry name" value="SDR_c"/>
    <property type="match status" value="1"/>
</dbReference>
<dbReference type="OrthoDB" id="286404at2"/>
<dbReference type="RefSeq" id="WP_093085975.1">
    <property type="nucleotide sequence ID" value="NZ_FNBE01000011.1"/>
</dbReference>
<name>A0A1G7TPK6_PSEOR</name>
<keyword evidence="2" id="KW-0560">Oxidoreductase</keyword>
<dbReference type="PANTHER" id="PTHR42760">
    <property type="entry name" value="SHORT-CHAIN DEHYDROGENASES/REDUCTASES FAMILY MEMBER"/>
    <property type="match status" value="1"/>
</dbReference>
<accession>A0A1G7TPK6</accession>
<dbReference type="EMBL" id="FNBE01000011">
    <property type="protein sequence ID" value="SDG37052.1"/>
    <property type="molecule type" value="Genomic_DNA"/>
</dbReference>
<dbReference type="SUPFAM" id="SSF51735">
    <property type="entry name" value="NAD(P)-binding Rossmann-fold domains"/>
    <property type="match status" value="1"/>
</dbReference>
<dbReference type="PRINTS" id="PR00080">
    <property type="entry name" value="SDRFAMILY"/>
</dbReference>
<dbReference type="Proteomes" id="UP000198967">
    <property type="component" value="Unassembled WGS sequence"/>
</dbReference>
<protein>
    <submittedName>
        <fullName evidence="3">NAD(P)-dependent dehydrogenase, short-chain alcohol dehydrogenase family</fullName>
    </submittedName>
</protein>
<comment type="similarity">
    <text evidence="1">Belongs to the short-chain dehydrogenases/reductases (SDR) family.</text>
</comment>